<gene>
    <name evidence="1" type="ORF">MtrunA17_Chr1g0166841</name>
</gene>
<accession>A0A396JJW6</accession>
<dbReference type="Proteomes" id="UP000265566">
    <property type="component" value="Chromosome 1"/>
</dbReference>
<reference evidence="1" key="1">
    <citation type="journal article" date="2018" name="Nat. Plants">
        <title>Whole-genome landscape of Medicago truncatula symbiotic genes.</title>
        <authorList>
            <person name="Pecrix Y."/>
            <person name="Gamas P."/>
            <person name="Carrere S."/>
        </authorList>
    </citation>
    <scope>NUCLEOTIDE SEQUENCE</scope>
    <source>
        <tissue evidence="1">Leaves</tissue>
    </source>
</reference>
<comment type="caution">
    <text evidence="1">The sequence shown here is derived from an EMBL/GenBank/DDBJ whole genome shotgun (WGS) entry which is preliminary data.</text>
</comment>
<dbReference type="EMBL" id="PSQE01000001">
    <property type="protein sequence ID" value="RHN78550.1"/>
    <property type="molecule type" value="Genomic_DNA"/>
</dbReference>
<proteinExistence type="predicted"/>
<protein>
    <submittedName>
        <fullName evidence="1">Uncharacterized protein</fullName>
    </submittedName>
</protein>
<organism evidence="1">
    <name type="scientific">Medicago truncatula</name>
    <name type="common">Barrel medic</name>
    <name type="synonym">Medicago tribuloides</name>
    <dbReference type="NCBI Taxonomy" id="3880"/>
    <lineage>
        <taxon>Eukaryota</taxon>
        <taxon>Viridiplantae</taxon>
        <taxon>Streptophyta</taxon>
        <taxon>Embryophyta</taxon>
        <taxon>Tracheophyta</taxon>
        <taxon>Spermatophyta</taxon>
        <taxon>Magnoliopsida</taxon>
        <taxon>eudicotyledons</taxon>
        <taxon>Gunneridae</taxon>
        <taxon>Pentapetalae</taxon>
        <taxon>rosids</taxon>
        <taxon>fabids</taxon>
        <taxon>Fabales</taxon>
        <taxon>Fabaceae</taxon>
        <taxon>Papilionoideae</taxon>
        <taxon>50 kb inversion clade</taxon>
        <taxon>NPAAA clade</taxon>
        <taxon>Hologalegina</taxon>
        <taxon>IRL clade</taxon>
        <taxon>Trifolieae</taxon>
        <taxon>Medicago</taxon>
    </lineage>
</organism>
<name>A0A396JJW6_MEDTR</name>
<evidence type="ECO:0000313" key="1">
    <source>
        <dbReference type="EMBL" id="RHN78550.1"/>
    </source>
</evidence>
<dbReference type="Gramene" id="rna2133">
    <property type="protein sequence ID" value="RHN78550.1"/>
    <property type="gene ID" value="gene2133"/>
</dbReference>
<sequence>MSCFSNLHDFFVNYIKNPLKLLCFRKTLSTDSNIENITNVQKSSYTTVSWEDLFWAFSFLTRSCPIVQDVVSLGSFSRDSKSSS</sequence>
<dbReference type="AlphaFoldDB" id="A0A396JJW6"/>